<feature type="chain" id="PRO_5004717373" evidence="1">
    <location>
        <begin position="23"/>
        <end position="137"/>
    </location>
</feature>
<feature type="signal peptide" evidence="1">
    <location>
        <begin position="1"/>
        <end position="22"/>
    </location>
</feature>
<keyword evidence="3" id="KW-1185">Reference proteome</keyword>
<protein>
    <submittedName>
        <fullName evidence="2">Uncharacterized protein</fullName>
    </submittedName>
</protein>
<gene>
    <name evidence="2" type="ORF">LOTGIDRAFT_231009</name>
</gene>
<dbReference type="EMBL" id="KB200869">
    <property type="protein sequence ID" value="ESP00085.1"/>
    <property type="molecule type" value="Genomic_DNA"/>
</dbReference>
<keyword evidence="1" id="KW-0732">Signal</keyword>
<dbReference type="GeneID" id="20248437"/>
<name>V4CDR3_LOTGI</name>
<dbReference type="KEGG" id="lgi:LOTGIDRAFT_231009"/>
<sequence length="137" mass="15224">MANIKIWILLCMFLAFVAVNQAQLTGLANLVAGPKGRMLKMLAYRSPALQRGLATLQDMKIAKRLGCHRSLDNESPLRAILPMGCTTQKDICPYTRPMTKCLQVGIIGMCCPYYVSSNSIKSAKMYAKWSKFSEIMA</sequence>
<reference evidence="2 3" key="1">
    <citation type="journal article" date="2013" name="Nature">
        <title>Insights into bilaterian evolution from three spiralian genomes.</title>
        <authorList>
            <person name="Simakov O."/>
            <person name="Marletaz F."/>
            <person name="Cho S.J."/>
            <person name="Edsinger-Gonzales E."/>
            <person name="Havlak P."/>
            <person name="Hellsten U."/>
            <person name="Kuo D.H."/>
            <person name="Larsson T."/>
            <person name="Lv J."/>
            <person name="Arendt D."/>
            <person name="Savage R."/>
            <person name="Osoegawa K."/>
            <person name="de Jong P."/>
            <person name="Grimwood J."/>
            <person name="Chapman J.A."/>
            <person name="Shapiro H."/>
            <person name="Aerts A."/>
            <person name="Otillar R.P."/>
            <person name="Terry A.Y."/>
            <person name="Boore J.L."/>
            <person name="Grigoriev I.V."/>
            <person name="Lindberg D.R."/>
            <person name="Seaver E.C."/>
            <person name="Weisblat D.A."/>
            <person name="Putnam N.H."/>
            <person name="Rokhsar D.S."/>
        </authorList>
    </citation>
    <scope>NUCLEOTIDE SEQUENCE [LARGE SCALE GENOMIC DNA]</scope>
</reference>
<dbReference type="RefSeq" id="XP_009049276.1">
    <property type="nucleotide sequence ID" value="XM_009051028.1"/>
</dbReference>
<dbReference type="HOGENOM" id="CLU_1867409_0_0_1"/>
<accession>V4CDR3</accession>
<evidence type="ECO:0000256" key="1">
    <source>
        <dbReference type="SAM" id="SignalP"/>
    </source>
</evidence>
<dbReference type="Proteomes" id="UP000030746">
    <property type="component" value="Unassembled WGS sequence"/>
</dbReference>
<evidence type="ECO:0000313" key="3">
    <source>
        <dbReference type="Proteomes" id="UP000030746"/>
    </source>
</evidence>
<dbReference type="OrthoDB" id="6055253at2759"/>
<proteinExistence type="predicted"/>
<dbReference type="CTD" id="20248437"/>
<organism evidence="2 3">
    <name type="scientific">Lottia gigantea</name>
    <name type="common">Giant owl limpet</name>
    <dbReference type="NCBI Taxonomy" id="225164"/>
    <lineage>
        <taxon>Eukaryota</taxon>
        <taxon>Metazoa</taxon>
        <taxon>Spiralia</taxon>
        <taxon>Lophotrochozoa</taxon>
        <taxon>Mollusca</taxon>
        <taxon>Gastropoda</taxon>
        <taxon>Patellogastropoda</taxon>
        <taxon>Lottioidea</taxon>
        <taxon>Lottiidae</taxon>
        <taxon>Lottia</taxon>
    </lineage>
</organism>
<dbReference type="AlphaFoldDB" id="V4CDR3"/>
<evidence type="ECO:0000313" key="2">
    <source>
        <dbReference type="EMBL" id="ESP00085.1"/>
    </source>
</evidence>